<reference evidence="1" key="1">
    <citation type="journal article" date="2021" name="PeerJ">
        <title>Extensive microbial diversity within the chicken gut microbiome revealed by metagenomics and culture.</title>
        <authorList>
            <person name="Gilroy R."/>
            <person name="Ravi A."/>
            <person name="Getino M."/>
            <person name="Pursley I."/>
            <person name="Horton D.L."/>
            <person name="Alikhan N.F."/>
            <person name="Baker D."/>
            <person name="Gharbi K."/>
            <person name="Hall N."/>
            <person name="Watson M."/>
            <person name="Adriaenssens E.M."/>
            <person name="Foster-Nyarko E."/>
            <person name="Jarju S."/>
            <person name="Secka A."/>
            <person name="Antonio M."/>
            <person name="Oren A."/>
            <person name="Chaudhuri R.R."/>
            <person name="La Ragione R."/>
            <person name="Hildebrand F."/>
            <person name="Pallen M.J."/>
        </authorList>
    </citation>
    <scope>NUCLEOTIDE SEQUENCE</scope>
    <source>
        <strain evidence="1">ChiSjej5B23-2810</strain>
    </source>
</reference>
<dbReference type="SUPFAM" id="SSF53706">
    <property type="entry name" value="Formate dehydrogenase/DMSO reductase, domains 1-3"/>
    <property type="match status" value="1"/>
</dbReference>
<dbReference type="Proteomes" id="UP000823906">
    <property type="component" value="Unassembled WGS sequence"/>
</dbReference>
<comment type="caution">
    <text evidence="1">The sequence shown here is derived from an EMBL/GenBank/DDBJ whole genome shotgun (WGS) entry which is preliminary data.</text>
</comment>
<accession>A0A9D2PB32</accession>
<reference evidence="1" key="2">
    <citation type="submission" date="2021-04" db="EMBL/GenBank/DDBJ databases">
        <authorList>
            <person name="Gilroy R."/>
        </authorList>
    </citation>
    <scope>NUCLEOTIDE SEQUENCE</scope>
    <source>
        <strain evidence="1">ChiSjej5B23-2810</strain>
    </source>
</reference>
<dbReference type="InterPro" id="IPR036593">
    <property type="entry name" value="CPE0013-like_sf"/>
</dbReference>
<dbReference type="AlphaFoldDB" id="A0A9D2PB32"/>
<gene>
    <name evidence="1" type="ORF">H9703_08605</name>
</gene>
<sequence>METRELICIGCPMGCPLTVTLEGGAVTAVQGNTCPRGDAYGRKEVTDPTRIVTSTVRVKGGVLPAVSCKTRSDVPKGKIFDVVRALKGVEVPAPVSIGQVLLEDAAGTGVAVVATKNVDAKP</sequence>
<dbReference type="PANTHER" id="PTHR39450:SF1">
    <property type="entry name" value="DUF1667 DOMAIN-CONTAINING PROTEIN"/>
    <property type="match status" value="1"/>
</dbReference>
<evidence type="ECO:0000313" key="2">
    <source>
        <dbReference type="Proteomes" id="UP000823906"/>
    </source>
</evidence>
<protein>
    <submittedName>
        <fullName evidence="1">DUF1667 domain-containing protein</fullName>
    </submittedName>
</protein>
<name>A0A9D2PB32_9FIRM</name>
<dbReference type="InterPro" id="IPR012460">
    <property type="entry name" value="DUF1667"/>
</dbReference>
<dbReference type="EMBL" id="DWWN01000056">
    <property type="protein sequence ID" value="HJC46175.1"/>
    <property type="molecule type" value="Genomic_DNA"/>
</dbReference>
<dbReference type="SUPFAM" id="SSF160148">
    <property type="entry name" value="CPE0013-like"/>
    <property type="match status" value="1"/>
</dbReference>
<evidence type="ECO:0000313" key="1">
    <source>
        <dbReference type="EMBL" id="HJC46175.1"/>
    </source>
</evidence>
<dbReference type="Gene3D" id="3.10.530.10">
    <property type="entry name" value="CPE0013-like"/>
    <property type="match status" value="1"/>
</dbReference>
<dbReference type="Pfam" id="PF07892">
    <property type="entry name" value="DUF1667"/>
    <property type="match status" value="1"/>
</dbReference>
<proteinExistence type="predicted"/>
<organism evidence="1 2">
    <name type="scientific">Candidatus Faecalibacterium faecigallinarum</name>
    <dbReference type="NCBI Taxonomy" id="2838577"/>
    <lineage>
        <taxon>Bacteria</taxon>
        <taxon>Bacillati</taxon>
        <taxon>Bacillota</taxon>
        <taxon>Clostridia</taxon>
        <taxon>Eubacteriales</taxon>
        <taxon>Oscillospiraceae</taxon>
        <taxon>Faecalibacterium</taxon>
    </lineage>
</organism>
<dbReference type="PANTHER" id="PTHR39450">
    <property type="entry name" value="MOLYBDOPTERIN OXIDOREDUCTASE, 4FE-4S CLUSTER-BINDING SUBUNIT"/>
    <property type="match status" value="1"/>
</dbReference>